<reference evidence="1 2" key="1">
    <citation type="submission" date="2017-10" db="EMBL/GenBank/DDBJ databases">
        <title>Bacillus sp. nov., a halophilic bacterium isolated from a Keqin Lake.</title>
        <authorList>
            <person name="Wang H."/>
        </authorList>
    </citation>
    <scope>NUCLEOTIDE SEQUENCE [LARGE SCALE GENOMIC DNA]</scope>
    <source>
        <strain evidence="1 2">KQ-12</strain>
    </source>
</reference>
<dbReference type="RefSeq" id="WP_110611475.1">
    <property type="nucleotide sequence ID" value="NZ_PDOD01000005.1"/>
</dbReference>
<dbReference type="AlphaFoldDB" id="A0A323TAD3"/>
<evidence type="ECO:0000313" key="2">
    <source>
        <dbReference type="Proteomes" id="UP000248214"/>
    </source>
</evidence>
<keyword evidence="2" id="KW-1185">Reference proteome</keyword>
<sequence>MKEYTVRPNKDADAWFVKIEDVAPEQDYDKKVDAVEAGKKIAEENKPSRLVVYNHLNEVEDEHNFK</sequence>
<accession>A0A323TAD3</accession>
<proteinExistence type="predicted"/>
<comment type="caution">
    <text evidence="1">The sequence shown here is derived from an EMBL/GenBank/DDBJ whole genome shotgun (WGS) entry which is preliminary data.</text>
</comment>
<gene>
    <name evidence="1" type="ORF">CR194_17540</name>
</gene>
<organism evidence="1 2">
    <name type="scientific">Salipaludibacillus keqinensis</name>
    <dbReference type="NCBI Taxonomy" id="2045207"/>
    <lineage>
        <taxon>Bacteria</taxon>
        <taxon>Bacillati</taxon>
        <taxon>Bacillota</taxon>
        <taxon>Bacilli</taxon>
        <taxon>Bacillales</taxon>
        <taxon>Bacillaceae</taxon>
    </lineage>
</organism>
<evidence type="ECO:0000313" key="1">
    <source>
        <dbReference type="EMBL" id="PYZ92000.1"/>
    </source>
</evidence>
<dbReference type="InterPro" id="IPR018691">
    <property type="entry name" value="DUF2188"/>
</dbReference>
<dbReference type="Proteomes" id="UP000248214">
    <property type="component" value="Unassembled WGS sequence"/>
</dbReference>
<name>A0A323TAD3_9BACI</name>
<evidence type="ECO:0008006" key="3">
    <source>
        <dbReference type="Google" id="ProtNLM"/>
    </source>
</evidence>
<dbReference type="EMBL" id="PDOD01000005">
    <property type="protein sequence ID" value="PYZ92000.1"/>
    <property type="molecule type" value="Genomic_DNA"/>
</dbReference>
<protein>
    <recommendedName>
        <fullName evidence="3">DUF2188 domain-containing protein</fullName>
    </recommendedName>
</protein>
<dbReference type="Pfam" id="PF09954">
    <property type="entry name" value="DUF2188"/>
    <property type="match status" value="1"/>
</dbReference>
<dbReference type="OrthoDB" id="2428875at2"/>